<evidence type="ECO:0000259" key="20">
    <source>
        <dbReference type="PROSITE" id="PS50857"/>
    </source>
</evidence>
<keyword evidence="13 19" id="KW-0472">Membrane</keyword>
<dbReference type="SUPFAM" id="SSF46626">
    <property type="entry name" value="Cytochrome c"/>
    <property type="match status" value="1"/>
</dbReference>
<comment type="caution">
    <text evidence="23">The sequence shown here is derived from an EMBL/GenBank/DDBJ whole genome shotgun (WGS) entry which is preliminary data.</text>
</comment>
<dbReference type="InterPro" id="IPR002429">
    <property type="entry name" value="CcO_II-like_C"/>
</dbReference>
<keyword evidence="5 17" id="KW-0679">Respiratory chain</keyword>
<dbReference type="GO" id="GO:0004129">
    <property type="term" value="F:cytochrome-c oxidase activity"/>
    <property type="evidence" value="ECO:0007669"/>
    <property type="project" value="UniProtKB-EC"/>
</dbReference>
<dbReference type="InterPro" id="IPR009056">
    <property type="entry name" value="Cyt_c-like_dom"/>
</dbReference>
<keyword evidence="7 16" id="KW-0479">Metal-binding</keyword>
<dbReference type="InterPro" id="IPR008972">
    <property type="entry name" value="Cupredoxin"/>
</dbReference>
<dbReference type="InterPro" id="IPR001505">
    <property type="entry name" value="Copper_CuA"/>
</dbReference>
<dbReference type="PROSITE" id="PS50857">
    <property type="entry name" value="COX2_CUA"/>
    <property type="match status" value="1"/>
</dbReference>
<evidence type="ECO:0000256" key="10">
    <source>
        <dbReference type="ARBA" id="ARBA00022989"/>
    </source>
</evidence>
<evidence type="ECO:0000256" key="16">
    <source>
        <dbReference type="PROSITE-ProRule" id="PRU00433"/>
    </source>
</evidence>
<dbReference type="InterPro" id="IPR011759">
    <property type="entry name" value="Cyt_c_oxidase_su2_TM_dom"/>
</dbReference>
<comment type="cofactor">
    <cofactor evidence="18">
        <name>Cu cation</name>
        <dbReference type="ChEBI" id="CHEBI:23378"/>
    </cofactor>
    <text evidence="18">Binds a copper A center.</text>
</comment>
<dbReference type="GO" id="GO:0005886">
    <property type="term" value="C:plasma membrane"/>
    <property type="evidence" value="ECO:0007669"/>
    <property type="project" value="UniProtKB-SubCell"/>
</dbReference>
<evidence type="ECO:0000256" key="5">
    <source>
        <dbReference type="ARBA" id="ARBA00022660"/>
    </source>
</evidence>
<dbReference type="SUPFAM" id="SSF81464">
    <property type="entry name" value="Cytochrome c oxidase subunit II-like, transmembrane region"/>
    <property type="match status" value="1"/>
</dbReference>
<dbReference type="NCBIfam" id="TIGR02866">
    <property type="entry name" value="CoxB"/>
    <property type="match status" value="1"/>
</dbReference>
<dbReference type="PANTHER" id="PTHR22888:SF9">
    <property type="entry name" value="CYTOCHROME C OXIDASE SUBUNIT 2"/>
    <property type="match status" value="1"/>
</dbReference>
<evidence type="ECO:0000256" key="18">
    <source>
        <dbReference type="RuleBase" id="RU004024"/>
    </source>
</evidence>
<organism evidence="23 24">
    <name type="scientific">Nitrincola tibetensis</name>
    <dbReference type="NCBI Taxonomy" id="2219697"/>
    <lineage>
        <taxon>Bacteria</taxon>
        <taxon>Pseudomonadati</taxon>
        <taxon>Pseudomonadota</taxon>
        <taxon>Gammaproteobacteria</taxon>
        <taxon>Oceanospirillales</taxon>
        <taxon>Oceanospirillaceae</taxon>
        <taxon>Nitrincola</taxon>
    </lineage>
</organism>
<dbReference type="PROSITE" id="PS00078">
    <property type="entry name" value="COX2"/>
    <property type="match status" value="1"/>
</dbReference>
<keyword evidence="9 17" id="KW-0249">Electron transport</keyword>
<feature type="domain" description="Cytochrome c" evidence="22">
    <location>
        <begin position="279"/>
        <end position="361"/>
    </location>
</feature>
<reference evidence="23 24" key="1">
    <citation type="submission" date="2018-06" db="EMBL/GenBank/DDBJ databases">
        <title>Nitrincola tibetense sp. nov., isolated from Lake XuguoCo on Tibetan Plateau.</title>
        <authorList>
            <person name="Xing P."/>
        </authorList>
    </citation>
    <scope>NUCLEOTIDE SEQUENCE [LARGE SCALE GENOMIC DNA]</scope>
    <source>
        <strain evidence="24">xg18</strain>
    </source>
</reference>
<evidence type="ECO:0000256" key="2">
    <source>
        <dbReference type="ARBA" id="ARBA00007866"/>
    </source>
</evidence>
<evidence type="ECO:0000313" key="24">
    <source>
        <dbReference type="Proteomes" id="UP000250744"/>
    </source>
</evidence>
<evidence type="ECO:0000256" key="15">
    <source>
        <dbReference type="ARBA" id="ARBA00047816"/>
    </source>
</evidence>
<dbReference type="EC" id="7.1.1.9" evidence="18"/>
<evidence type="ECO:0000259" key="21">
    <source>
        <dbReference type="PROSITE" id="PS50999"/>
    </source>
</evidence>
<evidence type="ECO:0000256" key="6">
    <source>
        <dbReference type="ARBA" id="ARBA00022692"/>
    </source>
</evidence>
<dbReference type="InterPro" id="IPR036257">
    <property type="entry name" value="Cyt_c_oxidase_su2_TM_sf"/>
</dbReference>
<keyword evidence="6 17" id="KW-0812">Transmembrane</keyword>
<dbReference type="Gene3D" id="1.10.287.90">
    <property type="match status" value="1"/>
</dbReference>
<dbReference type="PROSITE" id="PS51007">
    <property type="entry name" value="CYTC"/>
    <property type="match status" value="1"/>
</dbReference>
<evidence type="ECO:0000256" key="17">
    <source>
        <dbReference type="RuleBase" id="RU000456"/>
    </source>
</evidence>
<dbReference type="GO" id="GO:0016491">
    <property type="term" value="F:oxidoreductase activity"/>
    <property type="evidence" value="ECO:0007669"/>
    <property type="project" value="InterPro"/>
</dbReference>
<dbReference type="InterPro" id="IPR014222">
    <property type="entry name" value="Cyt_c_oxidase_su2"/>
</dbReference>
<keyword evidence="11 16" id="KW-0408">Iron</keyword>
<evidence type="ECO:0000256" key="14">
    <source>
        <dbReference type="ARBA" id="ARBA00024688"/>
    </source>
</evidence>
<dbReference type="AlphaFoldDB" id="A0A364NQ91"/>
<dbReference type="PROSITE" id="PS50999">
    <property type="entry name" value="COX2_TM"/>
    <property type="match status" value="1"/>
</dbReference>
<comment type="subcellular location">
    <subcellularLocation>
        <location evidence="17">Cell membrane</location>
        <topology evidence="17">Multi-pass membrane protein</topology>
    </subcellularLocation>
    <subcellularLocation>
        <location evidence="1">Membrane</location>
        <topology evidence="1">Multi-pass membrane protein</topology>
    </subcellularLocation>
</comment>
<keyword evidence="3 17" id="KW-0813">Transport</keyword>
<dbReference type="PANTHER" id="PTHR22888">
    <property type="entry name" value="CYTOCHROME C OXIDASE, SUBUNIT II"/>
    <property type="match status" value="1"/>
</dbReference>
<dbReference type="GO" id="GO:0042773">
    <property type="term" value="P:ATP synthesis coupled electron transport"/>
    <property type="evidence" value="ECO:0007669"/>
    <property type="project" value="TreeGrafter"/>
</dbReference>
<evidence type="ECO:0000256" key="1">
    <source>
        <dbReference type="ARBA" id="ARBA00004141"/>
    </source>
</evidence>
<evidence type="ECO:0000259" key="22">
    <source>
        <dbReference type="PROSITE" id="PS51007"/>
    </source>
</evidence>
<evidence type="ECO:0000256" key="7">
    <source>
        <dbReference type="ARBA" id="ARBA00022723"/>
    </source>
</evidence>
<gene>
    <name evidence="23" type="primary">coxB</name>
    <name evidence="23" type="ORF">DN062_03110</name>
</gene>
<dbReference type="PRINTS" id="PR01166">
    <property type="entry name" value="CYCOXIDASEII"/>
</dbReference>
<evidence type="ECO:0000313" key="23">
    <source>
        <dbReference type="EMBL" id="RAU19269.1"/>
    </source>
</evidence>
<name>A0A364NQ91_9GAMM</name>
<feature type="domain" description="Cytochrome oxidase subunit II copper A binding" evidence="20">
    <location>
        <begin position="122"/>
        <end position="259"/>
    </location>
</feature>
<evidence type="ECO:0000256" key="4">
    <source>
        <dbReference type="ARBA" id="ARBA00022617"/>
    </source>
</evidence>
<evidence type="ECO:0000256" key="9">
    <source>
        <dbReference type="ARBA" id="ARBA00022982"/>
    </source>
</evidence>
<dbReference type="SUPFAM" id="SSF49503">
    <property type="entry name" value="Cupredoxins"/>
    <property type="match status" value="1"/>
</dbReference>
<protein>
    <recommendedName>
        <fullName evidence="18">Cytochrome c oxidase subunit 2</fullName>
        <ecNumber evidence="18">7.1.1.9</ecNumber>
    </recommendedName>
</protein>
<comment type="function">
    <text evidence="14 18">Subunits I and II form the functional core of the enzyme complex. Electrons originating in cytochrome c are transferred via heme a and Cu(A) to the binuclear center formed by heme a3 and Cu(B).</text>
</comment>
<evidence type="ECO:0000256" key="19">
    <source>
        <dbReference type="SAM" id="Phobius"/>
    </source>
</evidence>
<feature type="domain" description="Cytochrome oxidase subunit II transmembrane region profile" evidence="21">
    <location>
        <begin position="26"/>
        <end position="121"/>
    </location>
</feature>
<keyword evidence="10 19" id="KW-1133">Transmembrane helix</keyword>
<feature type="transmembrane region" description="Helical" evidence="19">
    <location>
        <begin position="93"/>
        <end position="112"/>
    </location>
</feature>
<dbReference type="GO" id="GO:0005507">
    <property type="term" value="F:copper ion binding"/>
    <property type="evidence" value="ECO:0007669"/>
    <property type="project" value="InterPro"/>
</dbReference>
<dbReference type="Pfam" id="PF02790">
    <property type="entry name" value="COX2_TM"/>
    <property type="match status" value="1"/>
</dbReference>
<sequence>MIRLTIAAFLGFALLPLIGNVHASSINTSSGWNMPMGVTDISQEVFHLHMTILWICIAIAVIVFGVMFWSLFKYRRTQGAKSAHFHENTFVEVMWTAIPMVILVVMAIPATATLKKMYDTSNADIDILVTGYQWRWRYEYLGEDVSFFSNLSTPREQIYGQEERGDFYLVEVDEPMVVPVGRKIRLLLTANDVIHSWWVPDLAVKKDAIPGFINESWTRIDEPGVYRGQCAELCGRDHGFMPIEVKAVSEEEYVAWLASKREAAITEAQGADREWALGELMERGEGTYNTYCAACHQPDGKGLPPIFPALAGTGISIDPSARQAHIDIVLYGKTGTPMPAFGTTLSPAELAAVITYERNAWGNNTADSVQPAEIRDLLGSQ</sequence>
<evidence type="ECO:0000256" key="12">
    <source>
        <dbReference type="ARBA" id="ARBA00023008"/>
    </source>
</evidence>
<evidence type="ECO:0000256" key="8">
    <source>
        <dbReference type="ARBA" id="ARBA00022967"/>
    </source>
</evidence>
<dbReference type="Pfam" id="PF13442">
    <property type="entry name" value="Cytochrome_CBB3"/>
    <property type="match status" value="1"/>
</dbReference>
<dbReference type="Gene3D" id="1.10.760.10">
    <property type="entry name" value="Cytochrome c-like domain"/>
    <property type="match status" value="1"/>
</dbReference>
<feature type="transmembrane region" description="Helical" evidence="19">
    <location>
        <begin position="47"/>
        <end position="72"/>
    </location>
</feature>
<proteinExistence type="inferred from homology"/>
<comment type="catalytic activity">
    <reaction evidence="15 18">
        <text>4 Fe(II)-[cytochrome c] + O2 + 8 H(+)(in) = 4 Fe(III)-[cytochrome c] + 2 H2O + 4 H(+)(out)</text>
        <dbReference type="Rhea" id="RHEA:11436"/>
        <dbReference type="Rhea" id="RHEA-COMP:10350"/>
        <dbReference type="Rhea" id="RHEA-COMP:14399"/>
        <dbReference type="ChEBI" id="CHEBI:15377"/>
        <dbReference type="ChEBI" id="CHEBI:15378"/>
        <dbReference type="ChEBI" id="CHEBI:15379"/>
        <dbReference type="ChEBI" id="CHEBI:29033"/>
        <dbReference type="ChEBI" id="CHEBI:29034"/>
        <dbReference type="EC" id="7.1.1.9"/>
    </reaction>
</comment>
<dbReference type="RefSeq" id="WP_112157446.1">
    <property type="nucleotide sequence ID" value="NZ_QKRX01000002.1"/>
</dbReference>
<keyword evidence="8" id="KW-1278">Translocase</keyword>
<dbReference type="OrthoDB" id="9781261at2"/>
<evidence type="ECO:0000256" key="13">
    <source>
        <dbReference type="ARBA" id="ARBA00023136"/>
    </source>
</evidence>
<accession>A0A364NQ91</accession>
<dbReference type="InterPro" id="IPR045187">
    <property type="entry name" value="CcO_II"/>
</dbReference>
<dbReference type="EMBL" id="QKRX01000002">
    <property type="protein sequence ID" value="RAU19269.1"/>
    <property type="molecule type" value="Genomic_DNA"/>
</dbReference>
<evidence type="ECO:0000256" key="11">
    <source>
        <dbReference type="ARBA" id="ARBA00023004"/>
    </source>
</evidence>
<keyword evidence="12 18" id="KW-0186">Copper</keyword>
<dbReference type="GO" id="GO:0020037">
    <property type="term" value="F:heme binding"/>
    <property type="evidence" value="ECO:0007669"/>
    <property type="project" value="InterPro"/>
</dbReference>
<dbReference type="Proteomes" id="UP000250744">
    <property type="component" value="Unassembled WGS sequence"/>
</dbReference>
<keyword evidence="24" id="KW-1185">Reference proteome</keyword>
<dbReference type="Gene3D" id="2.60.40.420">
    <property type="entry name" value="Cupredoxins - blue copper proteins"/>
    <property type="match status" value="1"/>
</dbReference>
<keyword evidence="4 16" id="KW-0349">Heme</keyword>
<dbReference type="InterPro" id="IPR036909">
    <property type="entry name" value="Cyt_c-like_dom_sf"/>
</dbReference>
<dbReference type="Pfam" id="PF00116">
    <property type="entry name" value="COX2"/>
    <property type="match status" value="1"/>
</dbReference>
<evidence type="ECO:0000256" key="3">
    <source>
        <dbReference type="ARBA" id="ARBA00022448"/>
    </source>
</evidence>
<comment type="similarity">
    <text evidence="2 17">Belongs to the cytochrome c oxidase subunit 2 family.</text>
</comment>